<dbReference type="EMBL" id="FOSG01000042">
    <property type="protein sequence ID" value="SFM02532.1"/>
    <property type="molecule type" value="Genomic_DNA"/>
</dbReference>
<protein>
    <recommendedName>
        <fullName evidence="4">Bacteriocin (Lactococcin_972)</fullName>
    </recommendedName>
</protein>
<feature type="chain" id="PRO_5011607108" description="Bacteriocin (Lactococcin_972)" evidence="1">
    <location>
        <begin position="32"/>
        <end position="125"/>
    </location>
</feature>
<reference evidence="3" key="1">
    <citation type="submission" date="2016-10" db="EMBL/GenBank/DDBJ databases">
        <authorList>
            <person name="Varghese N."/>
            <person name="Submissions S."/>
        </authorList>
    </citation>
    <scope>NUCLEOTIDE SEQUENCE [LARGE SCALE GENOMIC DNA]</scope>
    <source>
        <strain evidence="3">PL19</strain>
    </source>
</reference>
<feature type="signal peptide" evidence="1">
    <location>
        <begin position="1"/>
        <end position="31"/>
    </location>
</feature>
<accession>A0A1I4MGH8</accession>
<dbReference type="OrthoDB" id="4327047at2"/>
<evidence type="ECO:0000256" key="1">
    <source>
        <dbReference type="SAM" id="SignalP"/>
    </source>
</evidence>
<organism evidence="2 3">
    <name type="scientific">Streptomyces pini</name>
    <dbReference type="NCBI Taxonomy" id="1520580"/>
    <lineage>
        <taxon>Bacteria</taxon>
        <taxon>Bacillati</taxon>
        <taxon>Actinomycetota</taxon>
        <taxon>Actinomycetes</taxon>
        <taxon>Kitasatosporales</taxon>
        <taxon>Streptomycetaceae</taxon>
        <taxon>Streptomyces</taxon>
    </lineage>
</organism>
<dbReference type="Proteomes" id="UP000198928">
    <property type="component" value="Unassembled WGS sequence"/>
</dbReference>
<evidence type="ECO:0008006" key="4">
    <source>
        <dbReference type="Google" id="ProtNLM"/>
    </source>
</evidence>
<name>A0A1I4MGH8_9ACTN</name>
<dbReference type="AlphaFoldDB" id="A0A1I4MGH8"/>
<gene>
    <name evidence="2" type="ORF">SAMN05192584_1425</name>
</gene>
<sequence>MTVLLKRMSVATAAFLPMIGAMLTIAPAAHAVSYPTMTVQAGAAARSAPYAESWSFIGWVTSDGWRNPNGQASWVSCYKDAGWATGNYSSNRWFKAYVNYSGGSAPVWAYVHSSFVTNQSPVPAC</sequence>
<evidence type="ECO:0000313" key="3">
    <source>
        <dbReference type="Proteomes" id="UP000198928"/>
    </source>
</evidence>
<proteinExistence type="predicted"/>
<evidence type="ECO:0000313" key="2">
    <source>
        <dbReference type="EMBL" id="SFM02532.1"/>
    </source>
</evidence>
<keyword evidence="3" id="KW-1185">Reference proteome</keyword>
<keyword evidence="1" id="KW-0732">Signal</keyword>